<comment type="caution">
    <text evidence="1">The sequence shown here is derived from an EMBL/GenBank/DDBJ whole genome shotgun (WGS) entry which is preliminary data.</text>
</comment>
<proteinExistence type="predicted"/>
<evidence type="ECO:0000313" key="1">
    <source>
        <dbReference type="EMBL" id="EXY73660.1"/>
    </source>
</evidence>
<evidence type="ECO:0000313" key="2">
    <source>
        <dbReference type="Proteomes" id="UP000020529"/>
    </source>
</evidence>
<reference evidence="1 2" key="1">
    <citation type="submission" date="2014-02" db="EMBL/GenBank/DDBJ databases">
        <authorList>
            <person name="Sears C."/>
            <person name="Carroll K."/>
            <person name="Sack B.R."/>
            <person name="Qadri F."/>
            <person name="Myers L.L."/>
            <person name="Chung G.-T."/>
            <person name="Escheverria P."/>
            <person name="Fraser C.M."/>
            <person name="Sadzewicz L."/>
            <person name="Shefchek K.A."/>
            <person name="Tallon L."/>
            <person name="Das S.P."/>
            <person name="Daugherty S."/>
            <person name="Mongodin E.F."/>
        </authorList>
    </citation>
    <scope>NUCLEOTIDE SEQUENCE [LARGE SCALE GENOMIC DNA]</scope>
    <source>
        <strain evidence="2">3988T(B)14</strain>
    </source>
</reference>
<gene>
    <name evidence="1" type="ORF">M124_2560</name>
</gene>
<name>A0A015VZM6_BACFG</name>
<accession>A0A015VZM6</accession>
<dbReference type="Proteomes" id="UP000020529">
    <property type="component" value="Unassembled WGS sequence"/>
</dbReference>
<dbReference type="AlphaFoldDB" id="A0A015VZM6"/>
<dbReference type="EMBL" id="JGCY01000350">
    <property type="protein sequence ID" value="EXY73660.1"/>
    <property type="molecule type" value="Genomic_DNA"/>
</dbReference>
<dbReference type="PATRIC" id="fig|1339315.3.peg.3258"/>
<dbReference type="RefSeq" id="WP_005788957.1">
    <property type="nucleotide sequence ID" value="NZ_JGCY01000350.1"/>
</dbReference>
<protein>
    <submittedName>
        <fullName evidence="1">Uncharacterized protein</fullName>
    </submittedName>
</protein>
<organism evidence="1 2">
    <name type="scientific">Bacteroides fragilis str. 3988T(B)14</name>
    <dbReference type="NCBI Taxonomy" id="1339315"/>
    <lineage>
        <taxon>Bacteria</taxon>
        <taxon>Pseudomonadati</taxon>
        <taxon>Bacteroidota</taxon>
        <taxon>Bacteroidia</taxon>
        <taxon>Bacteroidales</taxon>
        <taxon>Bacteroidaceae</taxon>
        <taxon>Bacteroides</taxon>
    </lineage>
</organism>
<dbReference type="GeneID" id="60369952"/>
<sequence>MSEIQNQIKKWPVTAIKKIKSTFGSAEKFYATVYLIARNEHHCQMMGVAGAEQRLKTIHAYQGMIRFMLDEEGLNGKEILDTIAGEYLEDFVNYREQDFGMTNEEFIAIIKRIG</sequence>